<comment type="caution">
    <text evidence="1">The sequence shown here is derived from an EMBL/GenBank/DDBJ whole genome shotgun (WGS) entry which is preliminary data.</text>
</comment>
<gene>
    <name evidence="1" type="ORF">GCM10023333_20820</name>
</gene>
<sequence length="223" mass="25900">MLYSHFSNKDSLFLSLYHRQALQELSLIKETQHFNTGKIEMILATNIVTVMFYQHLNLKNPFTFAMCNFSLWSQAEPRLIASLERTFNEIMTVYEEPWMAVRESDFINGDSSSLEEVKEMLLYYQRGSAVNKRNAMLRKQGRNLKTEQICQNMLSIVLSLPWIEAHKNVDLNQIMASCRSRIDLSISKVTTNVTRKYGSTEAFVQGEVQIKTGLQQFLEDNQH</sequence>
<accession>A0ABP9EV48</accession>
<organism evidence="1 2">
    <name type="scientific">Ferrimonas pelagia</name>
    <dbReference type="NCBI Taxonomy" id="1177826"/>
    <lineage>
        <taxon>Bacteria</taxon>
        <taxon>Pseudomonadati</taxon>
        <taxon>Pseudomonadota</taxon>
        <taxon>Gammaproteobacteria</taxon>
        <taxon>Alteromonadales</taxon>
        <taxon>Ferrimonadaceae</taxon>
        <taxon>Ferrimonas</taxon>
    </lineage>
</organism>
<dbReference type="EMBL" id="BAABJZ010000070">
    <property type="protein sequence ID" value="GAA4887217.1"/>
    <property type="molecule type" value="Genomic_DNA"/>
</dbReference>
<keyword evidence="2" id="KW-1185">Reference proteome</keyword>
<proteinExistence type="predicted"/>
<evidence type="ECO:0000313" key="1">
    <source>
        <dbReference type="EMBL" id="GAA4887217.1"/>
    </source>
</evidence>
<dbReference type="Proteomes" id="UP001499988">
    <property type="component" value="Unassembled WGS sequence"/>
</dbReference>
<reference evidence="2" key="1">
    <citation type="journal article" date="2019" name="Int. J. Syst. Evol. Microbiol.">
        <title>The Global Catalogue of Microorganisms (GCM) 10K type strain sequencing project: providing services to taxonomists for standard genome sequencing and annotation.</title>
        <authorList>
            <consortium name="The Broad Institute Genomics Platform"/>
            <consortium name="The Broad Institute Genome Sequencing Center for Infectious Disease"/>
            <person name="Wu L."/>
            <person name="Ma J."/>
        </authorList>
    </citation>
    <scope>NUCLEOTIDE SEQUENCE [LARGE SCALE GENOMIC DNA]</scope>
    <source>
        <strain evidence="2">JCM 18401</strain>
    </source>
</reference>
<evidence type="ECO:0000313" key="2">
    <source>
        <dbReference type="Proteomes" id="UP001499988"/>
    </source>
</evidence>
<protein>
    <submittedName>
        <fullName evidence="1">Uncharacterized protein</fullName>
    </submittedName>
</protein>
<name>A0ABP9EV48_9GAMM</name>